<dbReference type="InterPro" id="IPR043359">
    <property type="entry name" value="GLI-like"/>
</dbReference>
<dbReference type="InterPro" id="IPR036236">
    <property type="entry name" value="Znf_C2H2_sf"/>
</dbReference>
<protein>
    <recommendedName>
        <fullName evidence="9">C2H2-type domain-containing protein</fullName>
    </recommendedName>
</protein>
<dbReference type="PANTHER" id="PTHR45718:SF4">
    <property type="entry name" value="TRANSCRIPTIONAL ACTIVATOR CUBITUS INTERRUPTUS"/>
    <property type="match status" value="1"/>
</dbReference>
<feature type="compositionally biased region" description="Basic and acidic residues" evidence="8">
    <location>
        <begin position="180"/>
        <end position="192"/>
    </location>
</feature>
<keyword evidence="4 7" id="KW-0863">Zinc-finger</keyword>
<reference evidence="10 11" key="1">
    <citation type="submission" date="2016-06" db="EMBL/GenBank/DDBJ databases">
        <title>Evolution of pathogenesis and genome organization in the Tremellales.</title>
        <authorList>
            <person name="Cuomo C."/>
            <person name="Litvintseva A."/>
            <person name="Heitman J."/>
            <person name="Chen Y."/>
            <person name="Sun S."/>
            <person name="Springer D."/>
            <person name="Dromer F."/>
            <person name="Young S."/>
            <person name="Zeng Q."/>
            <person name="Chapman S."/>
            <person name="Gujja S."/>
            <person name="Saif S."/>
            <person name="Birren B."/>
        </authorList>
    </citation>
    <scope>NUCLEOTIDE SEQUENCE [LARGE SCALE GENOMIC DNA]</scope>
    <source>
        <strain evidence="10 11">CBS 7118</strain>
    </source>
</reference>
<dbReference type="GO" id="GO:0000981">
    <property type="term" value="F:DNA-binding transcription factor activity, RNA polymerase II-specific"/>
    <property type="evidence" value="ECO:0007669"/>
    <property type="project" value="TreeGrafter"/>
</dbReference>
<evidence type="ECO:0000256" key="5">
    <source>
        <dbReference type="ARBA" id="ARBA00022833"/>
    </source>
</evidence>
<keyword evidence="3" id="KW-0677">Repeat</keyword>
<feature type="region of interest" description="Disordered" evidence="8">
    <location>
        <begin position="165"/>
        <end position="240"/>
    </location>
</feature>
<comment type="caution">
    <text evidence="10">The sequence shown here is derived from an EMBL/GenBank/DDBJ whole genome shotgun (WGS) entry which is preliminary data.</text>
</comment>
<dbReference type="FunFam" id="3.30.160.60:FF:002343">
    <property type="entry name" value="Zinc finger protein 33A"/>
    <property type="match status" value="1"/>
</dbReference>
<feature type="compositionally biased region" description="Basic and acidic residues" evidence="8">
    <location>
        <begin position="51"/>
        <end position="78"/>
    </location>
</feature>
<dbReference type="OrthoDB" id="3437960at2759"/>
<dbReference type="AlphaFoldDB" id="A0A1E3J1T7"/>
<name>A0A1E3J1T7_9TREE</name>
<feature type="domain" description="C2H2-type" evidence="9">
    <location>
        <begin position="142"/>
        <end position="168"/>
    </location>
</feature>
<dbReference type="GO" id="GO:0005634">
    <property type="term" value="C:nucleus"/>
    <property type="evidence" value="ECO:0007669"/>
    <property type="project" value="UniProtKB-SubCell"/>
</dbReference>
<evidence type="ECO:0000313" key="10">
    <source>
        <dbReference type="EMBL" id="ODN94792.1"/>
    </source>
</evidence>
<dbReference type="RefSeq" id="XP_019031071.1">
    <property type="nucleotide sequence ID" value="XM_019177039.1"/>
</dbReference>
<dbReference type="InterPro" id="IPR013087">
    <property type="entry name" value="Znf_C2H2_type"/>
</dbReference>
<evidence type="ECO:0000256" key="1">
    <source>
        <dbReference type="ARBA" id="ARBA00004123"/>
    </source>
</evidence>
<feature type="compositionally biased region" description="Acidic residues" evidence="8">
    <location>
        <begin position="34"/>
        <end position="50"/>
    </location>
</feature>
<keyword evidence="6" id="KW-0539">Nucleus</keyword>
<dbReference type="PANTHER" id="PTHR45718">
    <property type="entry name" value="TRANSCRIPTIONAL ACTIVATOR CUBITUS INTERRUPTUS"/>
    <property type="match status" value="1"/>
</dbReference>
<dbReference type="PROSITE" id="PS50157">
    <property type="entry name" value="ZINC_FINGER_C2H2_2"/>
    <property type="match status" value="1"/>
</dbReference>
<keyword evidence="5" id="KW-0862">Zinc</keyword>
<feature type="region of interest" description="Disordered" evidence="8">
    <location>
        <begin position="292"/>
        <end position="318"/>
    </location>
</feature>
<dbReference type="Gene3D" id="3.30.160.60">
    <property type="entry name" value="Classic Zinc Finger"/>
    <property type="match status" value="2"/>
</dbReference>
<dbReference type="GO" id="GO:0000978">
    <property type="term" value="F:RNA polymerase II cis-regulatory region sequence-specific DNA binding"/>
    <property type="evidence" value="ECO:0007669"/>
    <property type="project" value="TreeGrafter"/>
</dbReference>
<dbReference type="SUPFAM" id="SSF57667">
    <property type="entry name" value="beta-beta-alpha zinc fingers"/>
    <property type="match status" value="1"/>
</dbReference>
<keyword evidence="2" id="KW-0479">Metal-binding</keyword>
<dbReference type="Proteomes" id="UP000094819">
    <property type="component" value="Unassembled WGS sequence"/>
</dbReference>
<evidence type="ECO:0000256" key="2">
    <source>
        <dbReference type="ARBA" id="ARBA00022723"/>
    </source>
</evidence>
<evidence type="ECO:0000256" key="4">
    <source>
        <dbReference type="ARBA" id="ARBA00022771"/>
    </source>
</evidence>
<dbReference type="EMBL" id="AWGH01000014">
    <property type="protein sequence ID" value="ODN94792.1"/>
    <property type="molecule type" value="Genomic_DNA"/>
</dbReference>
<dbReference type="GO" id="GO:0008270">
    <property type="term" value="F:zinc ion binding"/>
    <property type="evidence" value="ECO:0007669"/>
    <property type="project" value="UniProtKB-KW"/>
</dbReference>
<feature type="compositionally biased region" description="Low complexity" evidence="8">
    <location>
        <begin position="203"/>
        <end position="216"/>
    </location>
</feature>
<evidence type="ECO:0000256" key="7">
    <source>
        <dbReference type="PROSITE-ProRule" id="PRU00042"/>
    </source>
</evidence>
<feature type="region of interest" description="Disordered" evidence="8">
    <location>
        <begin position="326"/>
        <end position="345"/>
    </location>
</feature>
<proteinExistence type="predicted"/>
<dbReference type="GeneID" id="30194149"/>
<dbReference type="PROSITE" id="PS00028">
    <property type="entry name" value="ZINC_FINGER_C2H2_1"/>
    <property type="match status" value="2"/>
</dbReference>
<dbReference type="SMART" id="SM00355">
    <property type="entry name" value="ZnF_C2H2"/>
    <property type="match status" value="3"/>
</dbReference>
<sequence>MSPSPSPAPPAALHPHLRDHLTESHTSSPAPSGDVDEDVRMEGEDDELEAEDKAAEELPPKAEPVAEVKAEDEKKEEKEKCLWGDCEDEFADKQVFYGHVKDHINASKEFACEWRTCARVGQKQGRSLLLTHIRGHTGEKPYTCNIADCAKSFARTDALNKHKRTVHADLLNPNGAPPKPAKEPKEPKEPKAKGPGRGKGRKSLAAAGSASSSNALPDATSANYRARTPPTLIPTQSIPPGFAAPDSDLCYDSELYDVIPRLRARRRFLPESEEELYALMVAEKKFPKHRMFPDYSPEGDGGRDRGEGSGQEVIGKRRKTVLDDLVPNPLDEPVIPPRPDANPHASAELDDIFPLTSTLVQQIDDAEDPESGPIQVLSRCRWQARYVLAKARLMLLDEENGMRQGYLRDIMEIQMRAGVAGQIIEEKPAI</sequence>
<evidence type="ECO:0000313" key="11">
    <source>
        <dbReference type="Proteomes" id="UP000094819"/>
    </source>
</evidence>
<gene>
    <name evidence="10" type="ORF">L198_04936</name>
</gene>
<feature type="compositionally biased region" description="Pro residues" evidence="8">
    <location>
        <begin position="1"/>
        <end position="12"/>
    </location>
</feature>
<organism evidence="10 11">
    <name type="scientific">Cryptococcus wingfieldii CBS 7118</name>
    <dbReference type="NCBI Taxonomy" id="1295528"/>
    <lineage>
        <taxon>Eukaryota</taxon>
        <taxon>Fungi</taxon>
        <taxon>Dikarya</taxon>
        <taxon>Basidiomycota</taxon>
        <taxon>Agaricomycotina</taxon>
        <taxon>Tremellomycetes</taxon>
        <taxon>Tremellales</taxon>
        <taxon>Cryptococcaceae</taxon>
        <taxon>Cryptococcus</taxon>
    </lineage>
</organism>
<accession>A0A1E3J1T7</accession>
<evidence type="ECO:0000256" key="8">
    <source>
        <dbReference type="SAM" id="MobiDB-lite"/>
    </source>
</evidence>
<evidence type="ECO:0000259" key="9">
    <source>
        <dbReference type="PROSITE" id="PS50157"/>
    </source>
</evidence>
<comment type="subcellular location">
    <subcellularLocation>
        <location evidence="1">Nucleus</location>
    </subcellularLocation>
</comment>
<evidence type="ECO:0000256" key="3">
    <source>
        <dbReference type="ARBA" id="ARBA00022737"/>
    </source>
</evidence>
<evidence type="ECO:0000256" key="6">
    <source>
        <dbReference type="ARBA" id="ARBA00023242"/>
    </source>
</evidence>
<keyword evidence="11" id="KW-1185">Reference proteome</keyword>
<feature type="region of interest" description="Disordered" evidence="8">
    <location>
        <begin position="1"/>
        <end position="78"/>
    </location>
</feature>